<keyword evidence="2" id="KW-1185">Reference proteome</keyword>
<dbReference type="OrthoDB" id="7365361at2"/>
<evidence type="ECO:0000313" key="2">
    <source>
        <dbReference type="Proteomes" id="UP000290759"/>
    </source>
</evidence>
<dbReference type="EMBL" id="QYBB01000015">
    <property type="protein sequence ID" value="RYC31325.1"/>
    <property type="molecule type" value="Genomic_DNA"/>
</dbReference>
<gene>
    <name evidence="1" type="ORF">D3273_14515</name>
</gene>
<evidence type="ECO:0000313" key="1">
    <source>
        <dbReference type="EMBL" id="RYC31325.1"/>
    </source>
</evidence>
<name>A0A4Q2U8V3_9HYPH</name>
<dbReference type="RefSeq" id="WP_129227608.1">
    <property type="nucleotide sequence ID" value="NZ_QYBB01000015.1"/>
</dbReference>
<dbReference type="Proteomes" id="UP000290759">
    <property type="component" value="Unassembled WGS sequence"/>
</dbReference>
<proteinExistence type="predicted"/>
<organism evidence="1 2">
    <name type="scientific">Lichenibacterium minor</name>
    <dbReference type="NCBI Taxonomy" id="2316528"/>
    <lineage>
        <taxon>Bacteria</taxon>
        <taxon>Pseudomonadati</taxon>
        <taxon>Pseudomonadota</taxon>
        <taxon>Alphaproteobacteria</taxon>
        <taxon>Hyphomicrobiales</taxon>
        <taxon>Lichenihabitantaceae</taxon>
        <taxon>Lichenibacterium</taxon>
    </lineage>
</organism>
<protein>
    <submittedName>
        <fullName evidence="1">Uncharacterized protein</fullName>
    </submittedName>
</protein>
<sequence length="66" mass="7309">MQANSLTLDQILDEPIVRLMMAADRVDERDLRATMTRACEAAFGLQSEDLTADCRPSVRLLLTGEA</sequence>
<reference evidence="1 2" key="2">
    <citation type="submission" date="2019-02" db="EMBL/GenBank/DDBJ databases">
        <title>'Lichenibacterium ramalinii' gen. nov. sp. nov., 'Lichenibacterium minor' gen. nov. sp. nov.</title>
        <authorList>
            <person name="Pankratov T."/>
        </authorList>
    </citation>
    <scope>NUCLEOTIDE SEQUENCE [LARGE SCALE GENOMIC DNA]</scope>
    <source>
        <strain evidence="1 2">RmlP026</strain>
    </source>
</reference>
<accession>A0A4Q2U8V3</accession>
<comment type="caution">
    <text evidence="1">The sequence shown here is derived from an EMBL/GenBank/DDBJ whole genome shotgun (WGS) entry which is preliminary data.</text>
</comment>
<reference evidence="1 2" key="1">
    <citation type="submission" date="2018-12" db="EMBL/GenBank/DDBJ databases">
        <authorList>
            <person name="Grouzdev D.S."/>
            <person name="Krutkina M.S."/>
        </authorList>
    </citation>
    <scope>NUCLEOTIDE SEQUENCE [LARGE SCALE GENOMIC DNA]</scope>
    <source>
        <strain evidence="1 2">RmlP026</strain>
    </source>
</reference>
<dbReference type="AlphaFoldDB" id="A0A4Q2U8V3"/>